<gene>
    <name evidence="1" type="ORF">BDQ94DRAFT_147771</name>
</gene>
<organism evidence="1 2">
    <name type="scientific">Aspergillus welwitschiae</name>
    <dbReference type="NCBI Taxonomy" id="1341132"/>
    <lineage>
        <taxon>Eukaryota</taxon>
        <taxon>Fungi</taxon>
        <taxon>Dikarya</taxon>
        <taxon>Ascomycota</taxon>
        <taxon>Pezizomycotina</taxon>
        <taxon>Eurotiomycetes</taxon>
        <taxon>Eurotiomycetidae</taxon>
        <taxon>Eurotiales</taxon>
        <taxon>Aspergillaceae</taxon>
        <taxon>Aspergillus</taxon>
        <taxon>Aspergillus subgen. Circumdati</taxon>
    </lineage>
</organism>
<dbReference type="Proteomes" id="UP000253729">
    <property type="component" value="Unassembled WGS sequence"/>
</dbReference>
<proteinExistence type="predicted"/>
<dbReference type="GeneID" id="38135432"/>
<dbReference type="AlphaFoldDB" id="A0A3F3PXA5"/>
<sequence>MQTNYLLNTFSDSLFPESSPICTLVLPTNLPHISVFVHHILLFHRWILSFLTTPSSLSLVIHHSTLCRFLHSINDPSTASGTCSLIPCRRKEPFHAADLLLVWTSYSCWDLL</sequence>
<keyword evidence="2" id="KW-1185">Reference proteome</keyword>
<name>A0A3F3PXA5_9EURO</name>
<dbReference type="EMBL" id="KZ852057">
    <property type="protein sequence ID" value="RDH30946.1"/>
    <property type="molecule type" value="Genomic_DNA"/>
</dbReference>
<reference evidence="1 2" key="1">
    <citation type="submission" date="2018-07" db="EMBL/GenBank/DDBJ databases">
        <title>The genomes of Aspergillus section Nigri reveals drivers in fungal speciation.</title>
        <authorList>
            <consortium name="DOE Joint Genome Institute"/>
            <person name="Vesth T.C."/>
            <person name="Nybo J."/>
            <person name="Theobald S."/>
            <person name="Brandl J."/>
            <person name="Frisvad J.C."/>
            <person name="Nielsen K.F."/>
            <person name="Lyhne E.K."/>
            <person name="Kogle M.E."/>
            <person name="Kuo A."/>
            <person name="Riley R."/>
            <person name="Clum A."/>
            <person name="Nolan M."/>
            <person name="Lipzen A."/>
            <person name="Salamov A."/>
            <person name="Henrissat B."/>
            <person name="Wiebenga A."/>
            <person name="De vries R.P."/>
            <person name="Grigoriev I.V."/>
            <person name="Mortensen U.H."/>
            <person name="Andersen M.R."/>
            <person name="Baker S.E."/>
        </authorList>
    </citation>
    <scope>NUCLEOTIDE SEQUENCE [LARGE SCALE GENOMIC DNA]</scope>
    <source>
        <strain evidence="1 2">CBS 139.54b</strain>
    </source>
</reference>
<protein>
    <submittedName>
        <fullName evidence="1">Uncharacterized protein</fullName>
    </submittedName>
</protein>
<accession>A0A3F3PXA5</accession>
<dbReference type="RefSeq" id="XP_026623968.1">
    <property type="nucleotide sequence ID" value="XM_026767076.1"/>
</dbReference>
<evidence type="ECO:0000313" key="2">
    <source>
        <dbReference type="Proteomes" id="UP000253729"/>
    </source>
</evidence>
<evidence type="ECO:0000313" key="1">
    <source>
        <dbReference type="EMBL" id="RDH30946.1"/>
    </source>
</evidence>